<accession>A0A072VH00</accession>
<feature type="compositionally biased region" description="Polar residues" evidence="1">
    <location>
        <begin position="1"/>
        <end position="15"/>
    </location>
</feature>
<evidence type="ECO:0000256" key="1">
    <source>
        <dbReference type="SAM" id="MobiDB-lite"/>
    </source>
</evidence>
<name>A0A072VH00_MEDTR</name>
<evidence type="ECO:0000313" key="4">
    <source>
        <dbReference type="Proteomes" id="UP000002051"/>
    </source>
</evidence>
<sequence length="93" mass="10522">MSNGLKTPSEVISSHETNDGDHPNLHPRIEMEFNAINDVKEFYISFSKKKGFGIRTRTTKEHFCTLVCSNELRKNVDDGRKIDNAPISLTPMA</sequence>
<evidence type="ECO:0000313" key="2">
    <source>
        <dbReference type="EMBL" id="KEH40723.1"/>
    </source>
</evidence>
<gene>
    <name evidence="2" type="ordered locus">MTR_1g033820</name>
</gene>
<feature type="region of interest" description="Disordered" evidence="1">
    <location>
        <begin position="1"/>
        <end position="26"/>
    </location>
</feature>
<dbReference type="EnsemblPlants" id="KEH40723">
    <property type="protein sequence ID" value="KEH40723"/>
    <property type="gene ID" value="MTR_1g033820"/>
</dbReference>
<reference evidence="2 4" key="2">
    <citation type="journal article" date="2014" name="BMC Genomics">
        <title>An improved genome release (version Mt4.0) for the model legume Medicago truncatula.</title>
        <authorList>
            <person name="Tang H."/>
            <person name="Krishnakumar V."/>
            <person name="Bidwell S."/>
            <person name="Rosen B."/>
            <person name="Chan A."/>
            <person name="Zhou S."/>
            <person name="Gentzbittel L."/>
            <person name="Childs K.L."/>
            <person name="Yandell M."/>
            <person name="Gundlach H."/>
            <person name="Mayer K.F."/>
            <person name="Schwartz D.C."/>
            <person name="Town C.D."/>
        </authorList>
    </citation>
    <scope>GENOME REANNOTATION</scope>
    <source>
        <strain evidence="2">A17</strain>
        <strain evidence="3 4">cv. Jemalong A17</strain>
    </source>
</reference>
<protein>
    <recommendedName>
        <fullName evidence="5">FAR1 DNA-binding domain protein</fullName>
    </recommendedName>
</protein>
<reference evidence="2 4" key="1">
    <citation type="journal article" date="2011" name="Nature">
        <title>The Medicago genome provides insight into the evolution of rhizobial symbioses.</title>
        <authorList>
            <person name="Young N.D."/>
            <person name="Debelle F."/>
            <person name="Oldroyd G.E."/>
            <person name="Geurts R."/>
            <person name="Cannon S.B."/>
            <person name="Udvardi M.K."/>
            <person name="Benedito V.A."/>
            <person name="Mayer K.F."/>
            <person name="Gouzy J."/>
            <person name="Schoof H."/>
            <person name="Van de Peer Y."/>
            <person name="Proost S."/>
            <person name="Cook D.R."/>
            <person name="Meyers B.C."/>
            <person name="Spannagl M."/>
            <person name="Cheung F."/>
            <person name="De Mita S."/>
            <person name="Krishnakumar V."/>
            <person name="Gundlach H."/>
            <person name="Zhou S."/>
            <person name="Mudge J."/>
            <person name="Bharti A.K."/>
            <person name="Murray J.D."/>
            <person name="Naoumkina M.A."/>
            <person name="Rosen B."/>
            <person name="Silverstein K.A."/>
            <person name="Tang H."/>
            <person name="Rombauts S."/>
            <person name="Zhao P.X."/>
            <person name="Zhou P."/>
            <person name="Barbe V."/>
            <person name="Bardou P."/>
            <person name="Bechner M."/>
            <person name="Bellec A."/>
            <person name="Berger A."/>
            <person name="Berges H."/>
            <person name="Bidwell S."/>
            <person name="Bisseling T."/>
            <person name="Choisne N."/>
            <person name="Couloux A."/>
            <person name="Denny R."/>
            <person name="Deshpande S."/>
            <person name="Dai X."/>
            <person name="Doyle J.J."/>
            <person name="Dudez A.M."/>
            <person name="Farmer A.D."/>
            <person name="Fouteau S."/>
            <person name="Franken C."/>
            <person name="Gibelin C."/>
            <person name="Gish J."/>
            <person name="Goldstein S."/>
            <person name="Gonzalez A.J."/>
            <person name="Green P.J."/>
            <person name="Hallab A."/>
            <person name="Hartog M."/>
            <person name="Hua A."/>
            <person name="Humphray S.J."/>
            <person name="Jeong D.H."/>
            <person name="Jing Y."/>
            <person name="Jocker A."/>
            <person name="Kenton S.M."/>
            <person name="Kim D.J."/>
            <person name="Klee K."/>
            <person name="Lai H."/>
            <person name="Lang C."/>
            <person name="Lin S."/>
            <person name="Macmil S.L."/>
            <person name="Magdelenat G."/>
            <person name="Matthews L."/>
            <person name="McCorrison J."/>
            <person name="Monaghan E.L."/>
            <person name="Mun J.H."/>
            <person name="Najar F.Z."/>
            <person name="Nicholson C."/>
            <person name="Noirot C."/>
            <person name="O'Bleness M."/>
            <person name="Paule C.R."/>
            <person name="Poulain J."/>
            <person name="Prion F."/>
            <person name="Qin B."/>
            <person name="Qu C."/>
            <person name="Retzel E.F."/>
            <person name="Riddle C."/>
            <person name="Sallet E."/>
            <person name="Samain S."/>
            <person name="Samson N."/>
            <person name="Sanders I."/>
            <person name="Saurat O."/>
            <person name="Scarpelli C."/>
            <person name="Schiex T."/>
            <person name="Segurens B."/>
            <person name="Severin A.J."/>
            <person name="Sherrier D.J."/>
            <person name="Shi R."/>
            <person name="Sims S."/>
            <person name="Singer S.R."/>
            <person name="Sinharoy S."/>
            <person name="Sterck L."/>
            <person name="Viollet A."/>
            <person name="Wang B.B."/>
            <person name="Wang K."/>
            <person name="Wang M."/>
            <person name="Wang X."/>
            <person name="Warfsmann J."/>
            <person name="Weissenbach J."/>
            <person name="White D.D."/>
            <person name="White J.D."/>
            <person name="Wiley G.B."/>
            <person name="Wincker P."/>
            <person name="Xing Y."/>
            <person name="Yang L."/>
            <person name="Yao Z."/>
            <person name="Ying F."/>
            <person name="Zhai J."/>
            <person name="Zhou L."/>
            <person name="Zuber A."/>
            <person name="Denarie J."/>
            <person name="Dixon R.A."/>
            <person name="May G.D."/>
            <person name="Schwartz D.C."/>
            <person name="Rogers J."/>
            <person name="Quetier F."/>
            <person name="Town C.D."/>
            <person name="Roe B.A."/>
        </authorList>
    </citation>
    <scope>NUCLEOTIDE SEQUENCE [LARGE SCALE GENOMIC DNA]</scope>
    <source>
        <strain evidence="2">A17</strain>
        <strain evidence="3 4">cv. Jemalong A17</strain>
    </source>
</reference>
<dbReference type="Proteomes" id="UP000002051">
    <property type="component" value="Unassembled WGS sequence"/>
</dbReference>
<organism evidence="2 4">
    <name type="scientific">Medicago truncatula</name>
    <name type="common">Barrel medic</name>
    <name type="synonym">Medicago tribuloides</name>
    <dbReference type="NCBI Taxonomy" id="3880"/>
    <lineage>
        <taxon>Eukaryota</taxon>
        <taxon>Viridiplantae</taxon>
        <taxon>Streptophyta</taxon>
        <taxon>Embryophyta</taxon>
        <taxon>Tracheophyta</taxon>
        <taxon>Spermatophyta</taxon>
        <taxon>Magnoliopsida</taxon>
        <taxon>eudicotyledons</taxon>
        <taxon>Gunneridae</taxon>
        <taxon>Pentapetalae</taxon>
        <taxon>rosids</taxon>
        <taxon>fabids</taxon>
        <taxon>Fabales</taxon>
        <taxon>Fabaceae</taxon>
        <taxon>Papilionoideae</taxon>
        <taxon>50 kb inversion clade</taxon>
        <taxon>NPAAA clade</taxon>
        <taxon>Hologalegina</taxon>
        <taxon>IRL clade</taxon>
        <taxon>Trifolieae</taxon>
        <taxon>Medicago</taxon>
    </lineage>
</organism>
<dbReference type="AlphaFoldDB" id="A0A072VH00"/>
<evidence type="ECO:0000313" key="3">
    <source>
        <dbReference type="EnsemblPlants" id="KEH40723"/>
    </source>
</evidence>
<keyword evidence="4" id="KW-1185">Reference proteome</keyword>
<reference evidence="3" key="3">
    <citation type="submission" date="2015-04" db="UniProtKB">
        <authorList>
            <consortium name="EnsemblPlants"/>
        </authorList>
    </citation>
    <scope>IDENTIFICATION</scope>
    <source>
        <strain evidence="3">cv. Jemalong A17</strain>
    </source>
</reference>
<feature type="compositionally biased region" description="Basic and acidic residues" evidence="1">
    <location>
        <begin position="16"/>
        <end position="26"/>
    </location>
</feature>
<dbReference type="EMBL" id="CM001217">
    <property type="protein sequence ID" value="KEH40723.1"/>
    <property type="molecule type" value="Genomic_DNA"/>
</dbReference>
<evidence type="ECO:0008006" key="5">
    <source>
        <dbReference type="Google" id="ProtNLM"/>
    </source>
</evidence>
<dbReference type="HOGENOM" id="CLU_2402926_0_0_1"/>
<proteinExistence type="predicted"/>